<organism evidence="11 12">
    <name type="scientific">Thalassospira alkalitolerans</name>
    <dbReference type="NCBI Taxonomy" id="1293890"/>
    <lineage>
        <taxon>Bacteria</taxon>
        <taxon>Pseudomonadati</taxon>
        <taxon>Pseudomonadota</taxon>
        <taxon>Alphaproteobacteria</taxon>
        <taxon>Rhodospirillales</taxon>
        <taxon>Thalassospiraceae</taxon>
        <taxon>Thalassospira</taxon>
    </lineage>
</organism>
<dbReference type="AlphaFoldDB" id="A0A1Y2LA13"/>
<evidence type="ECO:0000256" key="2">
    <source>
        <dbReference type="ARBA" id="ARBA00009404"/>
    </source>
</evidence>
<feature type="domain" description="ABC transporter" evidence="10">
    <location>
        <begin position="11"/>
        <end position="240"/>
    </location>
</feature>
<proteinExistence type="inferred from homology"/>
<keyword evidence="12" id="KW-1185">Reference proteome</keyword>
<evidence type="ECO:0000256" key="4">
    <source>
        <dbReference type="ARBA" id="ARBA00019459"/>
    </source>
</evidence>
<dbReference type="Pfam" id="PF00005">
    <property type="entry name" value="ABC_tran"/>
    <property type="match status" value="2"/>
</dbReference>
<dbReference type="InterPro" id="IPR003593">
    <property type="entry name" value="AAA+_ATPase"/>
</dbReference>
<dbReference type="GO" id="GO:0005524">
    <property type="term" value="F:ATP binding"/>
    <property type="evidence" value="ECO:0007669"/>
    <property type="project" value="UniProtKB-KW"/>
</dbReference>
<evidence type="ECO:0000256" key="1">
    <source>
        <dbReference type="ARBA" id="ARBA00004417"/>
    </source>
</evidence>
<dbReference type="PANTHER" id="PTHR43790:SF2">
    <property type="entry name" value="AUTOINDUCER 2 IMPORT ATP-BINDING PROTEIN LSRA"/>
    <property type="match status" value="1"/>
</dbReference>
<dbReference type="Gene3D" id="3.40.50.300">
    <property type="entry name" value="P-loop containing nucleotide triphosphate hydrolases"/>
    <property type="match status" value="2"/>
</dbReference>
<evidence type="ECO:0000256" key="9">
    <source>
        <dbReference type="ARBA" id="ARBA00034076"/>
    </source>
</evidence>
<dbReference type="InterPro" id="IPR027417">
    <property type="entry name" value="P-loop_NTPase"/>
</dbReference>
<dbReference type="RefSeq" id="WP_085620001.1">
    <property type="nucleotide sequence ID" value="NZ_JFKB01000010.1"/>
</dbReference>
<dbReference type="PROSITE" id="PS50893">
    <property type="entry name" value="ABC_TRANSPORTER_2"/>
    <property type="match status" value="2"/>
</dbReference>
<comment type="catalytic activity">
    <reaction evidence="9">
        <text>ATP + H2O + (2R,4S)-2-methyl-2,3,3,4-tetrahydroxytetrahydrofuran-[AI-2-binding protein]Side 1 = ADP + phosphate + (2R,4S)-2-methyl-2,3,3,4-tetrahydroxytetrahydrofuranSide 2 + [AI-2-binding protein]Side 1.</text>
        <dbReference type="EC" id="7.6.2.13"/>
    </reaction>
</comment>
<dbReference type="PANTHER" id="PTHR43790">
    <property type="entry name" value="CARBOHYDRATE TRANSPORT ATP-BINDING PROTEIN MG119-RELATED"/>
    <property type="match status" value="1"/>
</dbReference>
<keyword evidence="5" id="KW-0547">Nucleotide-binding</keyword>
<dbReference type="EC" id="7.6.2.13" evidence="8"/>
<dbReference type="InterPro" id="IPR003439">
    <property type="entry name" value="ABC_transporter-like_ATP-bd"/>
</dbReference>
<comment type="subunit">
    <text evidence="3">The complex is composed of two ATP-binding proteins (LsrA), two transmembrane proteins (LsrC and LsrD) and a solute-binding protein (LsrB).</text>
</comment>
<sequence>MERNTPISAAVCVTDIWKSYGGTPVLKGINIELLAGQVHALLGGNGAGKSTLMKTIAGLVNPDQGSVTINGNALTYASPAAAQALGLYLVPQEAHILPNQSVLENICLGLRAKPRALRDEAEALLRDLSVSLDLDAQAATLEIADRQIVEIMRGLIRKARVLILDEPTSALTPHEANALFDRVRQLQQQGVGIFFISHKLREIREICDVISVLRDGAIVLSGPLTDYDDRQIVAAMTQTAQSTELPTRIARDICFDNRDTVLDVDSFSGEGFRNISFTVRAGEIIGLAGVVGAGRSELAETLFGLRNAKSGDVRLHGNALTKRSPRDCVDAGLVYLPEDRQQNGLFLEASLAWNMSGYTMHRLGFFPKSGPEATAFDAFRTSLGIKCEGRNQEAGRLSGGNQQKVLLAKCLAADPRVLILDEPTRGVDVAARNDIYRLIRDLADKGLGVVLISSDFDEIEQLADRVIVMAHGHQCGELDGNAITVDAIAHLAFESGGHPNA</sequence>
<evidence type="ECO:0000259" key="10">
    <source>
        <dbReference type="PROSITE" id="PS50893"/>
    </source>
</evidence>
<keyword evidence="6 11" id="KW-0067">ATP-binding</keyword>
<dbReference type="CDD" id="cd03216">
    <property type="entry name" value="ABC_Carb_Monos_I"/>
    <property type="match status" value="1"/>
</dbReference>
<dbReference type="SMART" id="SM00382">
    <property type="entry name" value="AAA"/>
    <property type="match status" value="2"/>
</dbReference>
<name>A0A1Y2LA13_9PROT</name>
<comment type="caution">
    <text evidence="11">The sequence shown here is derived from an EMBL/GenBank/DDBJ whole genome shotgun (WGS) entry which is preliminary data.</text>
</comment>
<reference evidence="11 12" key="1">
    <citation type="submission" date="2014-03" db="EMBL/GenBank/DDBJ databases">
        <title>The draft genome sequence of Thalassospira alkalitolerans JCM 18968.</title>
        <authorList>
            <person name="Lai Q."/>
            <person name="Shao Z."/>
        </authorList>
    </citation>
    <scope>NUCLEOTIDE SEQUENCE [LARGE SCALE GENOMIC DNA]</scope>
    <source>
        <strain evidence="11 12">JCM 18968</strain>
    </source>
</reference>
<evidence type="ECO:0000256" key="5">
    <source>
        <dbReference type="ARBA" id="ARBA00022741"/>
    </source>
</evidence>
<dbReference type="GO" id="GO:0016887">
    <property type="term" value="F:ATP hydrolysis activity"/>
    <property type="evidence" value="ECO:0007669"/>
    <property type="project" value="InterPro"/>
</dbReference>
<dbReference type="SUPFAM" id="SSF52540">
    <property type="entry name" value="P-loop containing nucleoside triphosphate hydrolases"/>
    <property type="match status" value="2"/>
</dbReference>
<feature type="domain" description="ABC transporter" evidence="10">
    <location>
        <begin position="255"/>
        <end position="496"/>
    </location>
</feature>
<comment type="function">
    <text evidence="7">Part of the ABC transporter complex LsrABCD involved in autoinducer 2 (AI-2) import. Responsible for energy coupling to the transport system.</text>
</comment>
<evidence type="ECO:0000256" key="3">
    <source>
        <dbReference type="ARBA" id="ARBA00011262"/>
    </source>
</evidence>
<dbReference type="InterPro" id="IPR050107">
    <property type="entry name" value="ABC_carbohydrate_import_ATPase"/>
</dbReference>
<accession>A0A1Y2LA13</accession>
<protein>
    <recommendedName>
        <fullName evidence="4">Autoinducer 2 import ATP-binding protein LsrA</fullName>
        <ecNumber evidence="8">7.6.2.13</ecNumber>
    </recommendedName>
</protein>
<dbReference type="NCBIfam" id="NF011967">
    <property type="entry name" value="PRK15439.1"/>
    <property type="match status" value="1"/>
</dbReference>
<gene>
    <name evidence="11" type="ORF">TALK_15265</name>
</gene>
<dbReference type="STRING" id="1293890.TALK_15265"/>
<dbReference type="EMBL" id="JFKB01000010">
    <property type="protein sequence ID" value="OSQ46924.1"/>
    <property type="molecule type" value="Genomic_DNA"/>
</dbReference>
<comment type="similarity">
    <text evidence="2">Belongs to the ABC transporter superfamily. AI-2 autoinducer porter (TC 3.A.1.2.8) family.</text>
</comment>
<dbReference type="Proteomes" id="UP000193396">
    <property type="component" value="Unassembled WGS sequence"/>
</dbReference>
<evidence type="ECO:0000256" key="6">
    <source>
        <dbReference type="ARBA" id="ARBA00022840"/>
    </source>
</evidence>
<dbReference type="PROSITE" id="PS00211">
    <property type="entry name" value="ABC_TRANSPORTER_1"/>
    <property type="match status" value="1"/>
</dbReference>
<dbReference type="OrthoDB" id="9805029at2"/>
<evidence type="ECO:0000256" key="7">
    <source>
        <dbReference type="ARBA" id="ARBA00023747"/>
    </source>
</evidence>
<dbReference type="InterPro" id="IPR017871">
    <property type="entry name" value="ABC_transporter-like_CS"/>
</dbReference>
<evidence type="ECO:0000313" key="12">
    <source>
        <dbReference type="Proteomes" id="UP000193396"/>
    </source>
</evidence>
<dbReference type="CDD" id="cd03215">
    <property type="entry name" value="ABC_Carb_Monos_II"/>
    <property type="match status" value="1"/>
</dbReference>
<evidence type="ECO:0000313" key="11">
    <source>
        <dbReference type="EMBL" id="OSQ46924.1"/>
    </source>
</evidence>
<comment type="subcellular location">
    <subcellularLocation>
        <location evidence="1">Cell inner membrane</location>
        <topology evidence="1">Peripheral membrane protein</topology>
    </subcellularLocation>
</comment>
<dbReference type="GO" id="GO:0005886">
    <property type="term" value="C:plasma membrane"/>
    <property type="evidence" value="ECO:0007669"/>
    <property type="project" value="UniProtKB-SubCell"/>
</dbReference>
<evidence type="ECO:0000256" key="8">
    <source>
        <dbReference type="ARBA" id="ARBA00023798"/>
    </source>
</evidence>